<accession>A0ACB1AKB8</accession>
<organism evidence="1 2">
    <name type="scientific">Meloidogyne enterolobii</name>
    <name type="common">Root-knot nematode worm</name>
    <name type="synonym">Meloidogyne mayaguensis</name>
    <dbReference type="NCBI Taxonomy" id="390850"/>
    <lineage>
        <taxon>Eukaryota</taxon>
        <taxon>Metazoa</taxon>
        <taxon>Ecdysozoa</taxon>
        <taxon>Nematoda</taxon>
        <taxon>Chromadorea</taxon>
        <taxon>Rhabditida</taxon>
        <taxon>Tylenchina</taxon>
        <taxon>Tylenchomorpha</taxon>
        <taxon>Tylenchoidea</taxon>
        <taxon>Meloidogynidae</taxon>
        <taxon>Meloidogyninae</taxon>
        <taxon>Meloidogyne</taxon>
    </lineage>
</organism>
<sequence length="136" mass="16432">MRFINLEDLVKKDQKITKNQVPRPPNNEKNKQKQVQEVVEKVKMPDVDPLFSAMLQRQYRMEKMKKPYNNQANEHLKNAENLKGKNKRLGDFNEIDEMEKQKVGKKPKIPDVDEDFNLYLRRQYDAYKKRKNQRQI</sequence>
<keyword evidence="2" id="KW-1185">Reference proteome</keyword>
<reference evidence="1" key="1">
    <citation type="submission" date="2023-11" db="EMBL/GenBank/DDBJ databases">
        <authorList>
            <person name="Poullet M."/>
        </authorList>
    </citation>
    <scope>NUCLEOTIDE SEQUENCE</scope>
    <source>
        <strain evidence="1">E1834</strain>
    </source>
</reference>
<evidence type="ECO:0000313" key="1">
    <source>
        <dbReference type="EMBL" id="CAK5091956.1"/>
    </source>
</evidence>
<dbReference type="Proteomes" id="UP001497535">
    <property type="component" value="Unassembled WGS sequence"/>
</dbReference>
<name>A0ACB1AKB8_MELEN</name>
<comment type="caution">
    <text evidence="1">The sequence shown here is derived from an EMBL/GenBank/DDBJ whole genome shotgun (WGS) entry which is preliminary data.</text>
</comment>
<proteinExistence type="predicted"/>
<protein>
    <submittedName>
        <fullName evidence="1">Uncharacterized protein</fullName>
    </submittedName>
</protein>
<gene>
    <name evidence="1" type="ORF">MENTE1834_LOCUS39824</name>
</gene>
<evidence type="ECO:0000313" key="2">
    <source>
        <dbReference type="Proteomes" id="UP001497535"/>
    </source>
</evidence>
<dbReference type="EMBL" id="CAVMJV010000091">
    <property type="protein sequence ID" value="CAK5091956.1"/>
    <property type="molecule type" value="Genomic_DNA"/>
</dbReference>